<evidence type="ECO:0000313" key="4">
    <source>
        <dbReference type="EMBL" id="KAJ8993790.1"/>
    </source>
</evidence>
<dbReference type="GO" id="GO:0051879">
    <property type="term" value="F:Hsp90 protein binding"/>
    <property type="evidence" value="ECO:0007669"/>
    <property type="project" value="TreeGrafter"/>
</dbReference>
<dbReference type="PANTHER" id="PTHR15830">
    <property type="entry name" value="TELOMERE LENGTH REGULATION PROTEIN TEL2 FAMILY MEMBER"/>
    <property type="match status" value="1"/>
</dbReference>
<evidence type="ECO:0000256" key="2">
    <source>
        <dbReference type="SAM" id="MobiDB-lite"/>
    </source>
</evidence>
<dbReference type="EMBL" id="JAJGCB010000003">
    <property type="protein sequence ID" value="KAJ8993790.1"/>
    <property type="molecule type" value="Genomic_DNA"/>
</dbReference>
<feature type="compositionally biased region" description="Low complexity" evidence="2">
    <location>
        <begin position="82"/>
        <end position="94"/>
    </location>
</feature>
<dbReference type="Gene3D" id="1.25.40.720">
    <property type="entry name" value="Telomere length regulation protein 2, C-terminal domain"/>
    <property type="match status" value="1"/>
</dbReference>
<dbReference type="Proteomes" id="UP001161757">
    <property type="component" value="Unassembled WGS sequence"/>
</dbReference>
<accession>A0AAN6F1A9</accession>
<dbReference type="Pfam" id="PF10193">
    <property type="entry name" value="Telomere_reg-2"/>
    <property type="match status" value="1"/>
</dbReference>
<dbReference type="GO" id="GO:0051083">
    <property type="term" value="P:'de novo' cotranslational protein folding"/>
    <property type="evidence" value="ECO:0007669"/>
    <property type="project" value="TreeGrafter"/>
</dbReference>
<organism evidence="4 5">
    <name type="scientific">Exophiala dermatitidis</name>
    <name type="common">Black yeast-like fungus</name>
    <name type="synonym">Wangiella dermatitidis</name>
    <dbReference type="NCBI Taxonomy" id="5970"/>
    <lineage>
        <taxon>Eukaryota</taxon>
        <taxon>Fungi</taxon>
        <taxon>Dikarya</taxon>
        <taxon>Ascomycota</taxon>
        <taxon>Pezizomycotina</taxon>
        <taxon>Eurotiomycetes</taxon>
        <taxon>Chaetothyriomycetidae</taxon>
        <taxon>Chaetothyriales</taxon>
        <taxon>Herpotrichiellaceae</taxon>
        <taxon>Exophiala</taxon>
    </lineage>
</organism>
<evidence type="ECO:0000313" key="5">
    <source>
        <dbReference type="Proteomes" id="UP001161757"/>
    </source>
</evidence>
<feature type="region of interest" description="Disordered" evidence="2">
    <location>
        <begin position="804"/>
        <end position="825"/>
    </location>
</feature>
<gene>
    <name evidence="4" type="primary">TEL2</name>
    <name evidence="4" type="ORF">HRR80_002294</name>
</gene>
<feature type="domain" description="Telomere length regulation protein conserved" evidence="3">
    <location>
        <begin position="685"/>
        <end position="796"/>
    </location>
</feature>
<dbReference type="GO" id="GO:0042162">
    <property type="term" value="F:telomeric DNA binding"/>
    <property type="evidence" value="ECO:0007669"/>
    <property type="project" value="TreeGrafter"/>
</dbReference>
<dbReference type="GO" id="GO:0005829">
    <property type="term" value="C:cytosol"/>
    <property type="evidence" value="ECO:0007669"/>
    <property type="project" value="TreeGrafter"/>
</dbReference>
<feature type="region of interest" description="Disordered" evidence="2">
    <location>
        <begin position="45"/>
        <end position="102"/>
    </location>
</feature>
<name>A0AAN6F1A9_EXODE</name>
<dbReference type="InterPro" id="IPR019337">
    <property type="entry name" value="Telomere_length_regulation_dom"/>
</dbReference>
<proteinExistence type="inferred from homology"/>
<feature type="region of interest" description="Disordered" evidence="2">
    <location>
        <begin position="618"/>
        <end position="678"/>
    </location>
</feature>
<comment type="caution">
    <text evidence="4">The sequence shown here is derived from an EMBL/GenBank/DDBJ whole genome shotgun (WGS) entry which is preliminary data.</text>
</comment>
<dbReference type="PANTHER" id="PTHR15830:SF10">
    <property type="entry name" value="TELOMERE LENGTH REGULATION PROTEIN TEL2 HOMOLOG"/>
    <property type="match status" value="1"/>
</dbReference>
<evidence type="ECO:0000259" key="3">
    <source>
        <dbReference type="Pfam" id="PF10193"/>
    </source>
</evidence>
<reference evidence="4" key="1">
    <citation type="submission" date="2023-01" db="EMBL/GenBank/DDBJ databases">
        <title>Exophiala dermititidis isolated from Cystic Fibrosis Patient.</title>
        <authorList>
            <person name="Kurbessoian T."/>
            <person name="Crocker A."/>
            <person name="Murante D."/>
            <person name="Hogan D.A."/>
            <person name="Stajich J.E."/>
        </authorList>
    </citation>
    <scope>NUCLEOTIDE SEQUENCE</scope>
    <source>
        <strain evidence="4">Ex8</strain>
    </source>
</reference>
<dbReference type="AlphaFoldDB" id="A0AAN6F1A9"/>
<dbReference type="InterPro" id="IPR051970">
    <property type="entry name" value="TEL2_Regulation"/>
</dbReference>
<protein>
    <submittedName>
        <fullName evidence="4">Telomere binding protein</fullName>
    </submittedName>
</protein>
<sequence>MHSTSIDPSTRSTSRKWPVAMEELIIPLNATPKVQSSIRKFENLSLAESSSSRPTDRKPKVSVIDEDSSSEAQSEPFTLRPSVDSSQSSISAQSNIRKHKRHDSTAFIQKSYLDRSTSESLPNDAREILKSQPDREDLAAVLQYLQYGIDGRHDFNVRLPGPKASQIVNVLVTVTVPDQWPHLRRSDLGRADTQLRNSLLSCLTSVAGVGGLLMQIRRLFSTTPNHKSPMLENLISVLSCLLSGNSVLRGFLYDTIKLFKTETQRRVFWQEVTSLLAGSKVLTTMAHVLTTLLKTGDQYEGYAWLGDGRQYSQWLARNISAAAIDLHGSPNRDAQEMSMLCQVLKRGLSLGYRDALVIELYTSLLLGKRALWTTLHNLLQPLPASVQMGLFDSILRDLARRFLPDSIGPLTARDLHINSSTIAGVAAMIRGLVQANSVLEAHVTHWLTSTNGEYADLGLDIRRAVIANLATNQDTLREILEKSLERFGSKLHVQHDPIVQQESIAQTILLIIGYIDRLNHQAVKQVSGSGTFIRMVSTRLSASVPRARFLGMIVAVAVSKLVDKPQNVMNFGVEELEGEEAQRLLGLVHIQDRIGTLDDLPKTEPQREKIHHIIKRTNPTHPKRVPVSAQPHSSKIIAIEEVSESEDATSDEEEAGLRPYAAPDSDPSDSEEDPTLINRNKPAAPVYITSLIKQLNVTDDPSTVELALKTAPALIRRKADFGDEVSSNLLQLASTLLNLQEGMSKQEMYQLRLESLIACLIAKPAVMGPWLAGMYFEGDLAISQRASLLTAIGLGARELAGFDDDNEQQQSLQKPEDASFPSKRLPSHLEGTYAKSSIDELSNTLSYRTLQPMALEAADKLTGPNVLKVRTFSSRMAVAAKQAAKAEARSKRIPKDLHKLLCEGMCLPLCSRMTLLLSSLSTTPYLSNSALLQPSLLKLALQTLIVLVSTIGPNALQLPTLTHESLLLLTELHTIPSLAHDPIILPPALHLLLTLLDLNVEAGPTAEERLVTDSGSMVAELVSWASGLGNRESITEVDADPGLGMAMPWPVLVAGIQVKWQEIGRKFQGHMLGLMASTDFDTF</sequence>
<evidence type="ECO:0000256" key="1">
    <source>
        <dbReference type="ARBA" id="ARBA00006133"/>
    </source>
</evidence>
<feature type="compositionally biased region" description="Acidic residues" evidence="2">
    <location>
        <begin position="641"/>
        <end position="654"/>
    </location>
</feature>
<dbReference type="InterPro" id="IPR038528">
    <property type="entry name" value="TEL2_C_sf"/>
</dbReference>
<comment type="similarity">
    <text evidence="1">Belongs to the TEL2 family.</text>
</comment>